<dbReference type="CDD" id="cd17040">
    <property type="entry name" value="Ubl_MoaD_like"/>
    <property type="match status" value="1"/>
</dbReference>
<sequence>MKVVVKLFGGIKSEKDFPRNEEKDLIVETEKPLTIYELIDFLSLNKKPFIVVLNGVILTNLSIQIKDGDEISLFPPIAGG</sequence>
<dbReference type="InterPro" id="IPR012675">
    <property type="entry name" value="Beta-grasp_dom_sf"/>
</dbReference>
<name>A0A9W6GCH5_9BACT</name>
<gene>
    <name evidence="1" type="ORF">TISLANDTSLP1_03370</name>
</gene>
<dbReference type="InterPro" id="IPR016155">
    <property type="entry name" value="Mopterin_synth/thiamin_S_b"/>
</dbReference>
<dbReference type="InterPro" id="IPR003749">
    <property type="entry name" value="ThiS/MoaD-like"/>
</dbReference>
<dbReference type="SUPFAM" id="SSF54285">
    <property type="entry name" value="MoaD/ThiS"/>
    <property type="match status" value="1"/>
</dbReference>
<evidence type="ECO:0000313" key="1">
    <source>
        <dbReference type="EMBL" id="GLI52644.1"/>
    </source>
</evidence>
<evidence type="ECO:0000313" key="2">
    <source>
        <dbReference type="Proteomes" id="UP001144297"/>
    </source>
</evidence>
<dbReference type="EMBL" id="BSDX01000001">
    <property type="protein sequence ID" value="GLI52644.1"/>
    <property type="molecule type" value="Genomic_DNA"/>
</dbReference>
<dbReference type="AlphaFoldDB" id="A0A9W6GCH5"/>
<reference evidence="1" key="1">
    <citation type="submission" date="2022-12" db="EMBL/GenBank/DDBJ databases">
        <title>Reference genome sequencing for broad-spectrum identification of bacterial and archaeal isolates by mass spectrometry.</title>
        <authorList>
            <person name="Sekiguchi Y."/>
            <person name="Tourlousse D.M."/>
        </authorList>
    </citation>
    <scope>NUCLEOTIDE SEQUENCE</scope>
    <source>
        <strain evidence="1">TSL-P1</strain>
    </source>
</reference>
<dbReference type="Gene3D" id="3.10.20.30">
    <property type="match status" value="1"/>
</dbReference>
<comment type="caution">
    <text evidence="1">The sequence shown here is derived from an EMBL/GenBank/DDBJ whole genome shotgun (WGS) entry which is preliminary data.</text>
</comment>
<organism evidence="1 2">
    <name type="scientific">Thermodesulfovibrio yellowstonii</name>
    <dbReference type="NCBI Taxonomy" id="28262"/>
    <lineage>
        <taxon>Bacteria</taxon>
        <taxon>Pseudomonadati</taxon>
        <taxon>Nitrospirota</taxon>
        <taxon>Thermodesulfovibrionia</taxon>
        <taxon>Thermodesulfovibrionales</taxon>
        <taxon>Thermodesulfovibrionaceae</taxon>
        <taxon>Thermodesulfovibrio</taxon>
    </lineage>
</organism>
<protein>
    <recommendedName>
        <fullName evidence="3">MoaD/ThiS family protein</fullName>
    </recommendedName>
</protein>
<evidence type="ECO:0008006" key="3">
    <source>
        <dbReference type="Google" id="ProtNLM"/>
    </source>
</evidence>
<dbReference type="Pfam" id="PF02597">
    <property type="entry name" value="ThiS"/>
    <property type="match status" value="1"/>
</dbReference>
<proteinExistence type="predicted"/>
<keyword evidence="2" id="KW-1185">Reference proteome</keyword>
<accession>A0A9W6GCH5</accession>
<dbReference type="Proteomes" id="UP001144297">
    <property type="component" value="Unassembled WGS sequence"/>
</dbReference>